<organism evidence="3 4">
    <name type="scientific">Solimonas aquatica</name>
    <dbReference type="NCBI Taxonomy" id="489703"/>
    <lineage>
        <taxon>Bacteria</taxon>
        <taxon>Pseudomonadati</taxon>
        <taxon>Pseudomonadota</taxon>
        <taxon>Gammaproteobacteria</taxon>
        <taxon>Nevskiales</taxon>
        <taxon>Nevskiaceae</taxon>
        <taxon>Solimonas</taxon>
    </lineage>
</organism>
<feature type="signal peptide" evidence="2">
    <location>
        <begin position="1"/>
        <end position="25"/>
    </location>
</feature>
<keyword evidence="4" id="KW-1185">Reference proteome</keyword>
<evidence type="ECO:0000313" key="3">
    <source>
        <dbReference type="EMBL" id="SEQ67460.1"/>
    </source>
</evidence>
<evidence type="ECO:0000313" key="4">
    <source>
        <dbReference type="Proteomes" id="UP000199233"/>
    </source>
</evidence>
<feature type="chain" id="PRO_5011777964" description="DUF3450 domain-containing protein" evidence="2">
    <location>
        <begin position="26"/>
        <end position="253"/>
    </location>
</feature>
<dbReference type="OrthoDB" id="5880116at2"/>
<keyword evidence="1" id="KW-0175">Coiled coil</keyword>
<dbReference type="EMBL" id="FOFS01000009">
    <property type="protein sequence ID" value="SEQ67460.1"/>
    <property type="molecule type" value="Genomic_DNA"/>
</dbReference>
<protein>
    <recommendedName>
        <fullName evidence="5">DUF3450 domain-containing protein</fullName>
    </recommendedName>
</protein>
<feature type="coiled-coil region" evidence="1">
    <location>
        <begin position="77"/>
        <end position="104"/>
    </location>
</feature>
<evidence type="ECO:0000256" key="2">
    <source>
        <dbReference type="SAM" id="SignalP"/>
    </source>
</evidence>
<reference evidence="3 4" key="1">
    <citation type="submission" date="2016-10" db="EMBL/GenBank/DDBJ databases">
        <authorList>
            <person name="de Groot N.N."/>
        </authorList>
    </citation>
    <scope>NUCLEOTIDE SEQUENCE [LARGE SCALE GENOMIC DNA]</scope>
    <source>
        <strain evidence="3 4">DSM 25927</strain>
    </source>
</reference>
<name>A0A1H9HYN8_9GAMM</name>
<dbReference type="Pfam" id="PF11932">
    <property type="entry name" value="DUF3450"/>
    <property type="match status" value="1"/>
</dbReference>
<dbReference type="RefSeq" id="WP_093286492.1">
    <property type="nucleotide sequence ID" value="NZ_FOFS01000009.1"/>
</dbReference>
<keyword evidence="2" id="KW-0732">Signal</keyword>
<dbReference type="InterPro" id="IPR016866">
    <property type="entry name" value="UCP028069"/>
</dbReference>
<dbReference type="STRING" id="489703.SAMN04488038_10993"/>
<dbReference type="PIRSF" id="PIRSF028069">
    <property type="entry name" value="UCP028069"/>
    <property type="match status" value="1"/>
</dbReference>
<accession>A0A1H9HYN8</accession>
<proteinExistence type="predicted"/>
<evidence type="ECO:0000256" key="1">
    <source>
        <dbReference type="SAM" id="Coils"/>
    </source>
</evidence>
<gene>
    <name evidence="3" type="ORF">SAMN04488038_10993</name>
</gene>
<evidence type="ECO:0008006" key="5">
    <source>
        <dbReference type="Google" id="ProtNLM"/>
    </source>
</evidence>
<sequence length="253" mass="28299">MARPEWRLLFAAVAAVLCATVWAQADTVGKVLDLTQQSQRAAADSQKRVEQLDDQTRAMLERYRAALWQTQQLNAYAEQLNGLLAEQQNELAALQQQSAELDRAGQDLLPLMLRMTDSLEQFIKLDLPFLKEERTQRIAALKQSLSDAQLSAGEKFRRLLEAYQIEIDYGRNLGVEQLRIGDSQMDVLRVGRVALYALSPDGAQAQVWDAAAARWQPLPRSARAQIREGIKMARELAPANLLELPVPVAVAQP</sequence>
<dbReference type="Proteomes" id="UP000199233">
    <property type="component" value="Unassembled WGS sequence"/>
</dbReference>
<dbReference type="AlphaFoldDB" id="A0A1H9HYN8"/>